<dbReference type="Proteomes" id="UP000663882">
    <property type="component" value="Unassembled WGS sequence"/>
</dbReference>
<dbReference type="Proteomes" id="UP000663889">
    <property type="component" value="Unassembled WGS sequence"/>
</dbReference>
<sequence length="414" mass="48136">MQISLGFFAHTPNIDLLSENTNLLQINIPSTWTFFFMRTKQMYLSMQDGIHLATKIRNRLLSTIATLSINNHQIHINDLLYIIENYSKIDHNLVRSDVIPSGRQNFSSCLKVTSDDVLNLLKEMNATGTYIYLYLLKSVIITYIKADTDILERLYYGWIVTFSYRMWCLQLKKNYSQQEKDNCFITKAAWLSVEINIHCLTSLIILVSQGHLPSYALNIYLFSSQSCETTFRSARAMSGTFSSITNFPVFQFLNKIEKISILNHVKSTEEANNVEHPLKFPVHHKNRHKEITSSTLDLKSTVDYCYFNEAELQDSSDDTDNIIENSETNFEVDGYDSDEDNLDDCHFTVSKETFQGMKIFDKIDPSKWNNYFHIMINNKSKYLHKQTAVRLLTTNRNYLSSDRLSRVQQTNKQK</sequence>
<proteinExistence type="predicted"/>
<gene>
    <name evidence="5" type="ORF">FNK824_LOCUS19772</name>
    <name evidence="4" type="ORF">JXQ802_LOCUS47760</name>
    <name evidence="6" type="ORF">OTI717_LOCUS33242</name>
    <name evidence="2" type="ORF">PYM288_LOCUS31836</name>
    <name evidence="1" type="ORF">RFH988_LOCUS31478</name>
    <name evidence="3" type="ORF">SEV965_LOCUS30553</name>
</gene>
<reference evidence="3" key="1">
    <citation type="submission" date="2021-02" db="EMBL/GenBank/DDBJ databases">
        <authorList>
            <person name="Nowell W R."/>
        </authorList>
    </citation>
    <scope>NUCLEOTIDE SEQUENCE</scope>
</reference>
<name>A0A815JTQ3_9BILA</name>
<evidence type="ECO:0000313" key="8">
    <source>
        <dbReference type="Proteomes" id="UP000663889"/>
    </source>
</evidence>
<dbReference type="AlphaFoldDB" id="A0A815JTQ3"/>
<evidence type="ECO:0000313" key="4">
    <source>
        <dbReference type="EMBL" id="CAF1596189.1"/>
    </source>
</evidence>
<accession>A0A815JTQ3</accession>
<dbReference type="Proteomes" id="UP000663823">
    <property type="component" value="Unassembled WGS sequence"/>
</dbReference>
<evidence type="ECO:0000313" key="2">
    <source>
        <dbReference type="EMBL" id="CAF1339894.1"/>
    </source>
</evidence>
<dbReference type="OrthoDB" id="10064970at2759"/>
<protein>
    <submittedName>
        <fullName evidence="3">Uncharacterized protein</fullName>
    </submittedName>
</protein>
<dbReference type="EMBL" id="CAJNOH010003535">
    <property type="protein sequence ID" value="CAF1339894.1"/>
    <property type="molecule type" value="Genomic_DNA"/>
</dbReference>
<evidence type="ECO:0000313" key="7">
    <source>
        <dbReference type="Proteomes" id="UP000663870"/>
    </source>
</evidence>
<dbReference type="EMBL" id="CAJNOO010003398">
    <property type="protein sequence ID" value="CAF1335174.1"/>
    <property type="molecule type" value="Genomic_DNA"/>
</dbReference>
<keyword evidence="7" id="KW-1185">Reference proteome</keyword>
<dbReference type="Proteomes" id="UP000663870">
    <property type="component" value="Unassembled WGS sequence"/>
</dbReference>
<organism evidence="3 8">
    <name type="scientific">Rotaria sordida</name>
    <dbReference type="NCBI Taxonomy" id="392033"/>
    <lineage>
        <taxon>Eukaryota</taxon>
        <taxon>Metazoa</taxon>
        <taxon>Spiralia</taxon>
        <taxon>Gnathifera</taxon>
        <taxon>Rotifera</taxon>
        <taxon>Eurotatoria</taxon>
        <taxon>Bdelloidea</taxon>
        <taxon>Philodinida</taxon>
        <taxon>Philodinidae</taxon>
        <taxon>Rotaria</taxon>
    </lineage>
</organism>
<dbReference type="EMBL" id="CAJNOU010003313">
    <property type="protein sequence ID" value="CAF1383783.1"/>
    <property type="molecule type" value="Genomic_DNA"/>
</dbReference>
<evidence type="ECO:0000313" key="6">
    <source>
        <dbReference type="EMBL" id="CAF4081990.1"/>
    </source>
</evidence>
<dbReference type="Proteomes" id="UP000663854">
    <property type="component" value="Unassembled WGS sequence"/>
</dbReference>
<evidence type="ECO:0000313" key="3">
    <source>
        <dbReference type="EMBL" id="CAF1383783.1"/>
    </source>
</evidence>
<dbReference type="EMBL" id="CAJOAX010010820">
    <property type="protein sequence ID" value="CAF4081990.1"/>
    <property type="molecule type" value="Genomic_DNA"/>
</dbReference>
<evidence type="ECO:0000313" key="5">
    <source>
        <dbReference type="EMBL" id="CAF3885524.1"/>
    </source>
</evidence>
<comment type="caution">
    <text evidence="3">The sequence shown here is derived from an EMBL/GenBank/DDBJ whole genome shotgun (WGS) entry which is preliminary data.</text>
</comment>
<evidence type="ECO:0000313" key="1">
    <source>
        <dbReference type="EMBL" id="CAF1335174.1"/>
    </source>
</evidence>
<dbReference type="EMBL" id="CAJOBE010003522">
    <property type="protein sequence ID" value="CAF3885524.1"/>
    <property type="molecule type" value="Genomic_DNA"/>
</dbReference>
<dbReference type="Proteomes" id="UP000663874">
    <property type="component" value="Unassembled WGS sequence"/>
</dbReference>
<dbReference type="EMBL" id="CAJNOL010004876">
    <property type="protein sequence ID" value="CAF1596189.1"/>
    <property type="molecule type" value="Genomic_DNA"/>
</dbReference>